<organism evidence="2 3">
    <name type="scientific">Austropuccinia psidii MF-1</name>
    <dbReference type="NCBI Taxonomy" id="1389203"/>
    <lineage>
        <taxon>Eukaryota</taxon>
        <taxon>Fungi</taxon>
        <taxon>Dikarya</taxon>
        <taxon>Basidiomycota</taxon>
        <taxon>Pucciniomycotina</taxon>
        <taxon>Pucciniomycetes</taxon>
        <taxon>Pucciniales</taxon>
        <taxon>Sphaerophragmiaceae</taxon>
        <taxon>Austropuccinia</taxon>
    </lineage>
</organism>
<proteinExistence type="predicted"/>
<feature type="region of interest" description="Disordered" evidence="1">
    <location>
        <begin position="127"/>
        <end position="183"/>
    </location>
</feature>
<protein>
    <submittedName>
        <fullName evidence="2">Uncharacterized protein</fullName>
    </submittedName>
</protein>
<keyword evidence="3" id="KW-1185">Reference proteome</keyword>
<sequence>MKMKDKGQTWKDFLKKDTFGGCQSFPHSPRSVLTTFEINSESKLIQGNVLRAELLPSGSHVQIYVPVQKLVQSSQGRGMGNFSKPLAGGNELLLINQELSGSGKDHGTIKRMESLFLQRQSQKDKELVEEQNSFIHRPTEGTGNDPSFGERRTSSFNKLQTSFRTVQTQAQRTSEEKWMSQDK</sequence>
<evidence type="ECO:0000313" key="2">
    <source>
        <dbReference type="EMBL" id="MBW0508524.1"/>
    </source>
</evidence>
<dbReference type="Proteomes" id="UP000765509">
    <property type="component" value="Unassembled WGS sequence"/>
</dbReference>
<accession>A0A9Q3HMS6</accession>
<dbReference type="EMBL" id="AVOT02020378">
    <property type="protein sequence ID" value="MBW0508524.1"/>
    <property type="molecule type" value="Genomic_DNA"/>
</dbReference>
<feature type="compositionally biased region" description="Basic and acidic residues" evidence="1">
    <location>
        <begin position="173"/>
        <end position="183"/>
    </location>
</feature>
<gene>
    <name evidence="2" type="ORF">O181_048239</name>
</gene>
<feature type="compositionally biased region" description="Polar residues" evidence="1">
    <location>
        <begin position="154"/>
        <end position="172"/>
    </location>
</feature>
<reference evidence="2" key="1">
    <citation type="submission" date="2021-03" db="EMBL/GenBank/DDBJ databases">
        <title>Draft genome sequence of rust myrtle Austropuccinia psidii MF-1, a brazilian biotype.</title>
        <authorList>
            <person name="Quecine M.C."/>
            <person name="Pachon D.M.R."/>
            <person name="Bonatelli M.L."/>
            <person name="Correr F.H."/>
            <person name="Franceschini L.M."/>
            <person name="Leite T.F."/>
            <person name="Margarido G.R.A."/>
            <person name="Almeida C.A."/>
            <person name="Ferrarezi J.A."/>
            <person name="Labate C.A."/>
        </authorList>
    </citation>
    <scope>NUCLEOTIDE SEQUENCE</scope>
    <source>
        <strain evidence="2">MF-1</strain>
    </source>
</reference>
<evidence type="ECO:0000313" key="3">
    <source>
        <dbReference type="Proteomes" id="UP000765509"/>
    </source>
</evidence>
<name>A0A9Q3HMS6_9BASI</name>
<dbReference type="AlphaFoldDB" id="A0A9Q3HMS6"/>
<evidence type="ECO:0000256" key="1">
    <source>
        <dbReference type="SAM" id="MobiDB-lite"/>
    </source>
</evidence>
<comment type="caution">
    <text evidence="2">The sequence shown here is derived from an EMBL/GenBank/DDBJ whole genome shotgun (WGS) entry which is preliminary data.</text>
</comment>